<name>A0ABU3LYS4_9ACTN</name>
<dbReference type="Proteomes" id="UP001257948">
    <property type="component" value="Unassembled WGS sequence"/>
</dbReference>
<sequence>MFSRPLKAAVAVAIAGAFSLTAAPAQAAPADDADVWIALVPTYAATGKYAYEPFAPGGGYARTNTCVPNMGFHYVNAQLRDDPAVDPAKPEVLLYEGGSNASTRKLVGVEWIVPISATAAAPTLFGKTFFKDTALGVYSLHAWIYKSNPNGLFEAYNPRVTCPA</sequence>
<evidence type="ECO:0008006" key="4">
    <source>
        <dbReference type="Google" id="ProtNLM"/>
    </source>
</evidence>
<feature type="signal peptide" evidence="1">
    <location>
        <begin position="1"/>
        <end position="27"/>
    </location>
</feature>
<gene>
    <name evidence="2" type="ORF">RQC66_23455</name>
</gene>
<keyword evidence="3" id="KW-1185">Reference proteome</keyword>
<evidence type="ECO:0000256" key="1">
    <source>
        <dbReference type="SAM" id="SignalP"/>
    </source>
</evidence>
<dbReference type="EMBL" id="JAVTLL010000016">
    <property type="protein sequence ID" value="MDT7843682.1"/>
    <property type="molecule type" value="Genomic_DNA"/>
</dbReference>
<evidence type="ECO:0000313" key="3">
    <source>
        <dbReference type="Proteomes" id="UP001257948"/>
    </source>
</evidence>
<evidence type="ECO:0000313" key="2">
    <source>
        <dbReference type="EMBL" id="MDT7843682.1"/>
    </source>
</evidence>
<accession>A0ABU3LYS4</accession>
<protein>
    <recommendedName>
        <fullName evidence="4">Secreted protein</fullName>
    </recommendedName>
</protein>
<dbReference type="RefSeq" id="WP_314203158.1">
    <property type="nucleotide sequence ID" value="NZ_JAVTLL010000016.1"/>
</dbReference>
<reference evidence="3" key="1">
    <citation type="submission" date="2023-07" db="EMBL/GenBank/DDBJ databases">
        <title>Draft genome sequence of the endophytic actinobacterium Streptomyces justiciae WPN32, a potential antibiotic producer.</title>
        <authorList>
            <person name="Yasawong M."/>
            <person name="Pana W."/>
            <person name="Ganta P."/>
            <person name="Santapan N."/>
            <person name="Songngamsuk T."/>
            <person name="Phatcharaharikarn M."/>
            <person name="Kerdtoob S."/>
            <person name="Nantapong N."/>
        </authorList>
    </citation>
    <scope>NUCLEOTIDE SEQUENCE [LARGE SCALE GENOMIC DNA]</scope>
    <source>
        <strain evidence="3">WPN32</strain>
    </source>
</reference>
<keyword evidence="1" id="KW-0732">Signal</keyword>
<comment type="caution">
    <text evidence="2">The sequence shown here is derived from an EMBL/GenBank/DDBJ whole genome shotgun (WGS) entry which is preliminary data.</text>
</comment>
<proteinExistence type="predicted"/>
<feature type="chain" id="PRO_5047376154" description="Secreted protein" evidence="1">
    <location>
        <begin position="28"/>
        <end position="164"/>
    </location>
</feature>
<organism evidence="2 3">
    <name type="scientific">Streptomyces justiciae</name>
    <dbReference type="NCBI Taxonomy" id="2780140"/>
    <lineage>
        <taxon>Bacteria</taxon>
        <taxon>Bacillati</taxon>
        <taxon>Actinomycetota</taxon>
        <taxon>Actinomycetes</taxon>
        <taxon>Kitasatosporales</taxon>
        <taxon>Streptomycetaceae</taxon>
        <taxon>Streptomyces</taxon>
    </lineage>
</organism>